<keyword evidence="4 5" id="KW-0560">Oxidoreductase</keyword>
<evidence type="ECO:0000313" key="12">
    <source>
        <dbReference type="EMBL" id="ARU00215.1"/>
    </source>
</evidence>
<dbReference type="GO" id="GO:0008270">
    <property type="term" value="F:zinc ion binding"/>
    <property type="evidence" value="ECO:0007669"/>
    <property type="project" value="UniProtKB-UniRule"/>
</dbReference>
<dbReference type="GO" id="GO:0051287">
    <property type="term" value="F:NAD binding"/>
    <property type="evidence" value="ECO:0007669"/>
    <property type="project" value="InterPro"/>
</dbReference>
<dbReference type="InterPro" id="IPR022695">
    <property type="entry name" value="Histidinol_DH_monofunct"/>
</dbReference>
<evidence type="ECO:0000256" key="8">
    <source>
        <dbReference type="PIRSR" id="PIRSR000099-2"/>
    </source>
</evidence>
<keyword evidence="3 5" id="KW-0862">Zinc</keyword>
<feature type="binding site" evidence="5 9">
    <location>
        <position position="328"/>
    </location>
    <ligand>
        <name>substrate</name>
    </ligand>
</feature>
<keyword evidence="5" id="KW-0028">Amino-acid biosynthesis</keyword>
<feature type="binding site" evidence="5 10">
    <location>
        <position position="361"/>
    </location>
    <ligand>
        <name>Zn(2+)</name>
        <dbReference type="ChEBI" id="CHEBI:29105"/>
    </ligand>
</feature>
<evidence type="ECO:0000256" key="4">
    <source>
        <dbReference type="ARBA" id="ARBA00023002"/>
    </source>
</evidence>
<keyword evidence="13" id="KW-1185">Reference proteome</keyword>
<sequence length="435" mass="46217">MPQFLSTTDPDFEARFSALLGAKREDSPDVDHIVAEIIADVRARGDQAVIDLTARFDRLDLTPATLRFTPEEIAAECALVSDDDRAALELAAARIRAYHSRQMPEDASWADDTGAMLGWRWTPVSAAGLYVPGGLASYPSSVLMNAIPAKVAGVQRLAIVVPTPDGVTNPLVLMAAQIAGVDEIYRIGGAQAIAALAYGTQTIPPVDKITGPGNAFVAAAKRRVFGKVGIDMIAGPSEILVIADRDNDPDWIALDLLSQAEHDESAQSLLITDDADFGRAVADAVDKRLQTLERRAIAGASWRDFGAIITVADMDEAVALSDRIAPEHLELCTTDAEALAGRITHAGAIFIGGWTPEAIGDYIGGPNHVLPTARSARFSSGLSVMDFIKRTTLSRMTPEALAAIGPAAERLAKSESLQAHGLSVRARLDRLNRGG</sequence>
<dbReference type="GO" id="GO:0005829">
    <property type="term" value="C:cytosol"/>
    <property type="evidence" value="ECO:0007669"/>
    <property type="project" value="TreeGrafter"/>
</dbReference>
<feature type="binding site" evidence="5 9">
    <location>
        <position position="361"/>
    </location>
    <ligand>
        <name>substrate</name>
    </ligand>
</feature>
<comment type="similarity">
    <text evidence="1 5 6 11">Belongs to the histidinol dehydrogenase family.</text>
</comment>
<dbReference type="STRING" id="1122181.GCA_000382265_00910"/>
<dbReference type="AlphaFoldDB" id="A0A1Y0E9C7"/>
<dbReference type="PROSITE" id="PS00611">
    <property type="entry name" value="HISOL_DEHYDROGENASE"/>
    <property type="match status" value="1"/>
</dbReference>
<comment type="function">
    <text evidence="5">Catalyzes the sequential NAD-dependent oxidations of L-histidinol to L-histidinaldehyde and then to L-histidine.</text>
</comment>
<feature type="active site" description="Proton acceptor" evidence="5 7">
    <location>
        <position position="327"/>
    </location>
</feature>
<feature type="active site" description="Proton acceptor" evidence="5 7">
    <location>
        <position position="328"/>
    </location>
</feature>
<feature type="binding site" evidence="5 9">
    <location>
        <position position="420"/>
    </location>
    <ligand>
        <name>substrate</name>
    </ligand>
</feature>
<dbReference type="PANTHER" id="PTHR21256">
    <property type="entry name" value="HISTIDINOL DEHYDROGENASE HDH"/>
    <property type="match status" value="1"/>
</dbReference>
<feature type="binding site" evidence="5 10">
    <location>
        <position position="259"/>
    </location>
    <ligand>
        <name>Zn(2+)</name>
        <dbReference type="ChEBI" id="CHEBI:29105"/>
    </ligand>
</feature>
<gene>
    <name evidence="5 12" type="primary">hisD</name>
    <name evidence="12" type="ORF">LOKVESSMR4R_00883</name>
</gene>
<comment type="pathway">
    <text evidence="5">Amino-acid biosynthesis; L-histidine biosynthesis; L-histidine from 5-phospho-alpha-D-ribose 1-diphosphate: step 9/9.</text>
</comment>
<dbReference type="EC" id="1.1.1.23" evidence="5"/>
<evidence type="ECO:0000256" key="1">
    <source>
        <dbReference type="ARBA" id="ARBA00010178"/>
    </source>
</evidence>
<feature type="binding site" evidence="5 10">
    <location>
        <position position="262"/>
    </location>
    <ligand>
        <name>Zn(2+)</name>
        <dbReference type="ChEBI" id="CHEBI:29105"/>
    </ligand>
</feature>
<dbReference type="Proteomes" id="UP000195273">
    <property type="component" value="Chromosome"/>
</dbReference>
<evidence type="ECO:0000256" key="2">
    <source>
        <dbReference type="ARBA" id="ARBA00022723"/>
    </source>
</evidence>
<dbReference type="GO" id="GO:0000105">
    <property type="term" value="P:L-histidine biosynthetic process"/>
    <property type="evidence" value="ECO:0007669"/>
    <property type="project" value="UniProtKB-UniRule"/>
</dbReference>
<evidence type="ECO:0000256" key="11">
    <source>
        <dbReference type="RuleBase" id="RU004175"/>
    </source>
</evidence>
<evidence type="ECO:0000256" key="9">
    <source>
        <dbReference type="PIRSR" id="PIRSR000099-3"/>
    </source>
</evidence>
<dbReference type="Gene3D" id="3.40.50.1980">
    <property type="entry name" value="Nitrogenase molybdenum iron protein domain"/>
    <property type="match status" value="2"/>
</dbReference>
<name>A0A1Y0E9C7_9RHOB</name>
<feature type="binding site" evidence="5 8">
    <location>
        <position position="214"/>
    </location>
    <ligand>
        <name>NAD(+)</name>
        <dbReference type="ChEBI" id="CHEBI:57540"/>
    </ligand>
</feature>
<feature type="binding site" evidence="5 8">
    <location>
        <position position="191"/>
    </location>
    <ligand>
        <name>NAD(+)</name>
        <dbReference type="ChEBI" id="CHEBI:57540"/>
    </ligand>
</feature>
<organism evidence="12 13">
    <name type="scientific">Yoonia vestfoldensis</name>
    <dbReference type="NCBI Taxonomy" id="245188"/>
    <lineage>
        <taxon>Bacteria</taxon>
        <taxon>Pseudomonadati</taxon>
        <taxon>Pseudomonadota</taxon>
        <taxon>Alphaproteobacteria</taxon>
        <taxon>Rhodobacterales</taxon>
        <taxon>Paracoccaceae</taxon>
        <taxon>Yoonia</taxon>
    </lineage>
</organism>
<dbReference type="InterPro" id="IPR012131">
    <property type="entry name" value="Hstdl_DH"/>
</dbReference>
<dbReference type="Pfam" id="PF00815">
    <property type="entry name" value="Histidinol_dh"/>
    <property type="match status" value="1"/>
</dbReference>
<dbReference type="GO" id="GO:0004399">
    <property type="term" value="F:histidinol dehydrogenase activity"/>
    <property type="evidence" value="ECO:0007669"/>
    <property type="project" value="UniProtKB-UniRule"/>
</dbReference>
<dbReference type="FunFam" id="3.40.50.1980:FF:000001">
    <property type="entry name" value="Histidinol dehydrogenase"/>
    <property type="match status" value="1"/>
</dbReference>
<comment type="catalytic activity">
    <reaction evidence="5">
        <text>L-histidinol + 2 NAD(+) + H2O = L-histidine + 2 NADH + 3 H(+)</text>
        <dbReference type="Rhea" id="RHEA:20641"/>
        <dbReference type="ChEBI" id="CHEBI:15377"/>
        <dbReference type="ChEBI" id="CHEBI:15378"/>
        <dbReference type="ChEBI" id="CHEBI:57540"/>
        <dbReference type="ChEBI" id="CHEBI:57595"/>
        <dbReference type="ChEBI" id="CHEBI:57699"/>
        <dbReference type="ChEBI" id="CHEBI:57945"/>
        <dbReference type="EC" id="1.1.1.23"/>
    </reaction>
</comment>
<dbReference type="PANTHER" id="PTHR21256:SF2">
    <property type="entry name" value="HISTIDINE BIOSYNTHESIS TRIFUNCTIONAL PROTEIN"/>
    <property type="match status" value="1"/>
</dbReference>
<dbReference type="OrthoDB" id="9805269at2"/>
<dbReference type="InterPro" id="IPR016161">
    <property type="entry name" value="Ald_DH/histidinol_DH"/>
</dbReference>
<dbReference type="FunFam" id="3.40.50.1980:FF:000026">
    <property type="entry name" value="Histidinol dehydrogenase"/>
    <property type="match status" value="1"/>
</dbReference>
<comment type="cofactor">
    <cofactor evidence="5 10">
        <name>Zn(2+)</name>
        <dbReference type="ChEBI" id="CHEBI:29105"/>
    </cofactor>
    <text evidence="5 10">Binds 1 zinc ion per subunit.</text>
</comment>
<feature type="binding site" evidence="5 9">
    <location>
        <position position="415"/>
    </location>
    <ligand>
        <name>substrate</name>
    </ligand>
</feature>
<dbReference type="InterPro" id="IPR001692">
    <property type="entry name" value="Histidinol_DH_CS"/>
</dbReference>
<evidence type="ECO:0000256" key="6">
    <source>
        <dbReference type="PIRNR" id="PIRNR000099"/>
    </source>
</evidence>
<evidence type="ECO:0000256" key="10">
    <source>
        <dbReference type="PIRSR" id="PIRSR000099-4"/>
    </source>
</evidence>
<evidence type="ECO:0000256" key="5">
    <source>
        <dbReference type="HAMAP-Rule" id="MF_01024"/>
    </source>
</evidence>
<dbReference type="EMBL" id="CP021431">
    <property type="protein sequence ID" value="ARU00215.1"/>
    <property type="molecule type" value="Genomic_DNA"/>
</dbReference>
<protein>
    <recommendedName>
        <fullName evidence="5">Histidinol dehydrogenase</fullName>
        <shortName evidence="5">HDH</shortName>
        <ecNumber evidence="5">1.1.1.23</ecNumber>
    </recommendedName>
</protein>
<accession>A0A1Y0E9C7</accession>
<dbReference type="HAMAP" id="MF_01024">
    <property type="entry name" value="HisD"/>
    <property type="match status" value="1"/>
</dbReference>
<dbReference type="UniPathway" id="UPA00031">
    <property type="reaction ID" value="UER00014"/>
</dbReference>
<feature type="binding site" evidence="5 9">
    <location>
        <position position="262"/>
    </location>
    <ligand>
        <name>substrate</name>
    </ligand>
</feature>
<keyword evidence="5" id="KW-0368">Histidine biosynthesis</keyword>
<feature type="binding site" evidence="5 10">
    <location>
        <position position="420"/>
    </location>
    <ligand>
        <name>Zn(2+)</name>
        <dbReference type="ChEBI" id="CHEBI:29105"/>
    </ligand>
</feature>
<dbReference type="PIRSF" id="PIRSF000099">
    <property type="entry name" value="Histidinol_dh"/>
    <property type="match status" value="1"/>
</dbReference>
<dbReference type="PRINTS" id="PR00083">
    <property type="entry name" value="HOLDHDRGNASE"/>
</dbReference>
<reference evidence="12 13" key="1">
    <citation type="submission" date="2017-05" db="EMBL/GenBank/DDBJ databases">
        <title>Genome Sequence of Loktanella vestfoldensis Strain SMR4r Isolated from a Culture of the Diatom Skeletonema marinoi.</title>
        <authorList>
            <person name="Topel M."/>
            <person name="Pinder M.I.M."/>
            <person name="Johansson O.N."/>
            <person name="Kourtchenko O."/>
            <person name="Godhe A."/>
            <person name="Clarke A.K."/>
        </authorList>
    </citation>
    <scope>NUCLEOTIDE SEQUENCE [LARGE SCALE GENOMIC DNA]</scope>
    <source>
        <strain evidence="12 13">SMR4r</strain>
    </source>
</reference>
<proteinExistence type="inferred from homology"/>
<evidence type="ECO:0000313" key="13">
    <source>
        <dbReference type="Proteomes" id="UP000195273"/>
    </source>
</evidence>
<dbReference type="SUPFAM" id="SSF53720">
    <property type="entry name" value="ALDH-like"/>
    <property type="match status" value="1"/>
</dbReference>
<evidence type="ECO:0000256" key="7">
    <source>
        <dbReference type="PIRSR" id="PIRSR000099-1"/>
    </source>
</evidence>
<dbReference type="KEGG" id="lvs:LOKVESSMR4R_00883"/>
<feature type="binding site" evidence="5 9">
    <location>
        <position position="259"/>
    </location>
    <ligand>
        <name>substrate</name>
    </ligand>
</feature>
<keyword evidence="5 8" id="KW-0520">NAD</keyword>
<keyword evidence="2 5" id="KW-0479">Metal-binding</keyword>
<dbReference type="CDD" id="cd06572">
    <property type="entry name" value="Histidinol_dh"/>
    <property type="match status" value="1"/>
</dbReference>
<feature type="binding site" evidence="5 8">
    <location>
        <position position="130"/>
    </location>
    <ligand>
        <name>NAD(+)</name>
        <dbReference type="ChEBI" id="CHEBI:57540"/>
    </ligand>
</feature>
<dbReference type="Gene3D" id="1.20.5.1300">
    <property type="match status" value="1"/>
</dbReference>
<evidence type="ECO:0000256" key="3">
    <source>
        <dbReference type="ARBA" id="ARBA00022833"/>
    </source>
</evidence>
<feature type="binding site" evidence="5 9">
    <location>
        <position position="237"/>
    </location>
    <ligand>
        <name>substrate</name>
    </ligand>
</feature>
<dbReference type="NCBIfam" id="TIGR00069">
    <property type="entry name" value="hisD"/>
    <property type="match status" value="1"/>
</dbReference>
<dbReference type="RefSeq" id="WP_087206470.1">
    <property type="nucleotide sequence ID" value="NZ_CP021431.1"/>
</dbReference>